<comment type="caution">
    <text evidence="2">The sequence shown here is derived from an EMBL/GenBank/DDBJ whole genome shotgun (WGS) entry which is preliminary data.</text>
</comment>
<dbReference type="InterPro" id="IPR014710">
    <property type="entry name" value="RmlC-like_jellyroll"/>
</dbReference>
<sequence length="284" mass="31976">MIRNLSYLLFIFGLISSCANTSEKEQKNTSKKIENPTNKVLLSSEFEWEQLNPARGDQSPQAGTIWGDRNGTVPTGFLAKFVDGFSSPPHIHNVTYRAVVIKGFVHNDDPKAENMWMPIGSFWTQPVGEAHITSTKGEEVIAYVEIDNGPYLVKPIEEAFDSGERPVNIHASNVVWLNYEKTNWIDPDTKVQISFLWEGRDKLKGLFIKLPKGFSGEIKSDGDIFHAIVVSGQLKYNMRETEESKLLDAGSYFKSAGDAIHTVQNTLEHEVLIYLRTNGEIRIE</sequence>
<accession>A0A1E5T2N1</accession>
<dbReference type="Gene3D" id="2.60.120.10">
    <property type="entry name" value="Jelly Rolls"/>
    <property type="match status" value="1"/>
</dbReference>
<dbReference type="InterPro" id="IPR028013">
    <property type="entry name" value="DUF4437"/>
</dbReference>
<dbReference type="Proteomes" id="UP000095552">
    <property type="component" value="Unassembled WGS sequence"/>
</dbReference>
<dbReference type="AlphaFoldDB" id="A0A1E5T2N1"/>
<keyword evidence="1" id="KW-0732">Signal</keyword>
<dbReference type="PROSITE" id="PS51257">
    <property type="entry name" value="PROKAR_LIPOPROTEIN"/>
    <property type="match status" value="1"/>
</dbReference>
<dbReference type="CDD" id="cd06989">
    <property type="entry name" value="cupin_DRT102"/>
    <property type="match status" value="1"/>
</dbReference>
<evidence type="ECO:0000313" key="3">
    <source>
        <dbReference type="Proteomes" id="UP000095552"/>
    </source>
</evidence>
<evidence type="ECO:0000313" key="2">
    <source>
        <dbReference type="EMBL" id="OEK05537.1"/>
    </source>
</evidence>
<dbReference type="STRING" id="1563681.BFP71_10185"/>
<reference evidence="2 3" key="1">
    <citation type="submission" date="2016-08" db="EMBL/GenBank/DDBJ databases">
        <title>Draft genome of Fabibacter sp. strain SK-8.</title>
        <authorList>
            <person name="Wong S.-K."/>
            <person name="Hamasaki K."/>
            <person name="Yoshizawa S."/>
        </authorList>
    </citation>
    <scope>NUCLEOTIDE SEQUENCE [LARGE SCALE GENOMIC DNA]</scope>
    <source>
        <strain evidence="2 3">SK-8</strain>
    </source>
</reference>
<dbReference type="EMBL" id="MDGQ01000005">
    <property type="protein sequence ID" value="OEK05537.1"/>
    <property type="molecule type" value="Genomic_DNA"/>
</dbReference>
<gene>
    <name evidence="2" type="ORF">BFP71_10185</name>
</gene>
<organism evidence="2 3">
    <name type="scientific">Roseivirga misakiensis</name>
    <dbReference type="NCBI Taxonomy" id="1563681"/>
    <lineage>
        <taxon>Bacteria</taxon>
        <taxon>Pseudomonadati</taxon>
        <taxon>Bacteroidota</taxon>
        <taxon>Cytophagia</taxon>
        <taxon>Cytophagales</taxon>
        <taxon>Roseivirgaceae</taxon>
        <taxon>Roseivirga</taxon>
    </lineage>
</organism>
<name>A0A1E5T2N1_9BACT</name>
<dbReference type="SUPFAM" id="SSF51182">
    <property type="entry name" value="RmlC-like cupins"/>
    <property type="match status" value="1"/>
</dbReference>
<protein>
    <recommendedName>
        <fullName evidence="4">DUF4437 domain-containing protein</fullName>
    </recommendedName>
</protein>
<evidence type="ECO:0000256" key="1">
    <source>
        <dbReference type="SAM" id="SignalP"/>
    </source>
</evidence>
<dbReference type="Pfam" id="PF14499">
    <property type="entry name" value="DUF4437"/>
    <property type="match status" value="1"/>
</dbReference>
<proteinExistence type="predicted"/>
<evidence type="ECO:0008006" key="4">
    <source>
        <dbReference type="Google" id="ProtNLM"/>
    </source>
</evidence>
<feature type="signal peptide" evidence="1">
    <location>
        <begin position="1"/>
        <end position="21"/>
    </location>
</feature>
<feature type="chain" id="PRO_5009185944" description="DUF4437 domain-containing protein" evidence="1">
    <location>
        <begin position="22"/>
        <end position="284"/>
    </location>
</feature>
<dbReference type="InterPro" id="IPR011051">
    <property type="entry name" value="RmlC_Cupin_sf"/>
</dbReference>
<keyword evidence="3" id="KW-1185">Reference proteome</keyword>